<evidence type="ECO:0000259" key="1">
    <source>
        <dbReference type="Pfam" id="PF05699"/>
    </source>
</evidence>
<name>T1HS18_RHOPR</name>
<feature type="domain" description="HAT C-terminal dimerisation" evidence="1">
    <location>
        <begin position="235"/>
        <end position="286"/>
    </location>
</feature>
<organism evidence="2 3">
    <name type="scientific">Rhodnius prolixus</name>
    <name type="common">Triatomid bug</name>
    <dbReference type="NCBI Taxonomy" id="13249"/>
    <lineage>
        <taxon>Eukaryota</taxon>
        <taxon>Metazoa</taxon>
        <taxon>Ecdysozoa</taxon>
        <taxon>Arthropoda</taxon>
        <taxon>Hexapoda</taxon>
        <taxon>Insecta</taxon>
        <taxon>Pterygota</taxon>
        <taxon>Neoptera</taxon>
        <taxon>Paraneoptera</taxon>
        <taxon>Hemiptera</taxon>
        <taxon>Heteroptera</taxon>
        <taxon>Panheteroptera</taxon>
        <taxon>Cimicomorpha</taxon>
        <taxon>Reduviidae</taxon>
        <taxon>Triatominae</taxon>
        <taxon>Rhodnius</taxon>
    </lineage>
</organism>
<dbReference type="HOGENOM" id="CLU_092578_0_0_1"/>
<dbReference type="InterPro" id="IPR008906">
    <property type="entry name" value="HATC_C_dom"/>
</dbReference>
<proteinExistence type="predicted"/>
<evidence type="ECO:0000313" key="2">
    <source>
        <dbReference type="EnsemblMetazoa" id="RPRC006838-PA"/>
    </source>
</evidence>
<dbReference type="AlphaFoldDB" id="T1HS18"/>
<dbReference type="OMA" id="EFPTICN"/>
<dbReference type="Proteomes" id="UP000015103">
    <property type="component" value="Unassembled WGS sequence"/>
</dbReference>
<dbReference type="InParanoid" id="T1HS18"/>
<dbReference type="GO" id="GO:0046983">
    <property type="term" value="F:protein dimerization activity"/>
    <property type="evidence" value="ECO:0007669"/>
    <property type="project" value="InterPro"/>
</dbReference>
<reference evidence="2" key="1">
    <citation type="submission" date="2015-05" db="UniProtKB">
        <authorList>
            <consortium name="EnsemblMetazoa"/>
        </authorList>
    </citation>
    <scope>IDENTIFICATION</scope>
</reference>
<sequence length="296" mass="33647">MRSKDNYLSHLSSLKINGVLHRSEDAILLQLMTRKVQNMTVQKDKEFNLLSSIIAALTPVKLTVDALCRKDANLLTADASLTFMLNTLSQQKSTIALELLEALKSRILLRRTELSQILQYLQKGSQDVVEVFKRISKFTIIKKIVSLTKRLTHENLEDTEDMEVVQETSLPIYFQISNETILESDKVNVNALKRKLQAAIDETLNTSPVPAFKKIPSLEQKIKDEITFFEKTGTKGTYLQNVYDFLMTIVPTSVESERAFSAAGYICTKIRSSLDDETIDCLCFLRAYFNKQNASY</sequence>
<dbReference type="VEuPathDB" id="VectorBase:RPRC006838"/>
<accession>T1HS18</accession>
<dbReference type="Pfam" id="PF05699">
    <property type="entry name" value="Dimer_Tnp_hAT"/>
    <property type="match status" value="1"/>
</dbReference>
<evidence type="ECO:0000313" key="3">
    <source>
        <dbReference type="Proteomes" id="UP000015103"/>
    </source>
</evidence>
<keyword evidence="3" id="KW-1185">Reference proteome</keyword>
<dbReference type="InterPro" id="IPR012337">
    <property type="entry name" value="RNaseH-like_sf"/>
</dbReference>
<dbReference type="EnsemblMetazoa" id="RPRC006838-RA">
    <property type="protein sequence ID" value="RPRC006838-PA"/>
    <property type="gene ID" value="RPRC006838"/>
</dbReference>
<protein>
    <submittedName>
        <fullName evidence="2">Dimer_Tnp_hAT domain-containing protein</fullName>
    </submittedName>
</protein>
<dbReference type="eggNOG" id="ENOG502SGW5">
    <property type="taxonomic scope" value="Eukaryota"/>
</dbReference>
<dbReference type="EMBL" id="ACPB03029035">
    <property type="status" value="NOT_ANNOTATED_CDS"/>
    <property type="molecule type" value="Genomic_DNA"/>
</dbReference>
<dbReference type="SUPFAM" id="SSF53098">
    <property type="entry name" value="Ribonuclease H-like"/>
    <property type="match status" value="1"/>
</dbReference>